<dbReference type="EMBL" id="CAJPIZ010008084">
    <property type="protein sequence ID" value="CAG2110846.1"/>
    <property type="molecule type" value="Genomic_DNA"/>
</dbReference>
<proteinExistence type="inferred from homology"/>
<dbReference type="Gene3D" id="2.60.120.620">
    <property type="entry name" value="q2cbj1_9rhob like domain"/>
    <property type="match status" value="1"/>
</dbReference>
<dbReference type="OrthoDB" id="2328924at2759"/>
<evidence type="ECO:0008006" key="4">
    <source>
        <dbReference type="Google" id="ProtNLM"/>
    </source>
</evidence>
<dbReference type="SUPFAM" id="SSF51197">
    <property type="entry name" value="Clavaminate synthase-like"/>
    <property type="match status" value="1"/>
</dbReference>
<dbReference type="PANTHER" id="PTHR21308">
    <property type="entry name" value="PHYTANOYL-COA ALPHA-HYDROXYLASE"/>
    <property type="match status" value="1"/>
</dbReference>
<dbReference type="GO" id="GO:0048244">
    <property type="term" value="F:phytanoyl-CoA dioxygenase activity"/>
    <property type="evidence" value="ECO:0007669"/>
    <property type="project" value="InterPro"/>
</dbReference>
<dbReference type="EMBL" id="OC862659">
    <property type="protein sequence ID" value="CAD7630416.1"/>
    <property type="molecule type" value="Genomic_DNA"/>
</dbReference>
<protein>
    <recommendedName>
        <fullName evidence="4">Phytanoyl-CoA dioxygenase</fullName>
    </recommendedName>
</protein>
<evidence type="ECO:0000313" key="2">
    <source>
        <dbReference type="EMBL" id="CAD7630416.1"/>
    </source>
</evidence>
<comment type="similarity">
    <text evidence="1">Belongs to the PhyH family.</text>
</comment>
<reference evidence="2" key="1">
    <citation type="submission" date="2020-11" db="EMBL/GenBank/DDBJ databases">
        <authorList>
            <person name="Tran Van P."/>
        </authorList>
    </citation>
    <scope>NUCLEOTIDE SEQUENCE</scope>
</reference>
<dbReference type="AlphaFoldDB" id="A0A7R9KYC8"/>
<gene>
    <name evidence="2" type="ORF">OSB1V03_LOCUS10829</name>
</gene>
<name>A0A7R9KYC8_9ACAR</name>
<dbReference type="PANTHER" id="PTHR21308:SF1">
    <property type="entry name" value="PHYTANOYL-COA DIOXYGENASE, PEROXISOMAL"/>
    <property type="match status" value="1"/>
</dbReference>
<dbReference type="InterPro" id="IPR047128">
    <property type="entry name" value="PhyH"/>
</dbReference>
<evidence type="ECO:0000313" key="3">
    <source>
        <dbReference type="Proteomes" id="UP000759131"/>
    </source>
</evidence>
<organism evidence="2">
    <name type="scientific">Medioppia subpectinata</name>
    <dbReference type="NCBI Taxonomy" id="1979941"/>
    <lineage>
        <taxon>Eukaryota</taxon>
        <taxon>Metazoa</taxon>
        <taxon>Ecdysozoa</taxon>
        <taxon>Arthropoda</taxon>
        <taxon>Chelicerata</taxon>
        <taxon>Arachnida</taxon>
        <taxon>Acari</taxon>
        <taxon>Acariformes</taxon>
        <taxon>Sarcoptiformes</taxon>
        <taxon>Oribatida</taxon>
        <taxon>Brachypylina</taxon>
        <taxon>Oppioidea</taxon>
        <taxon>Oppiidae</taxon>
        <taxon>Medioppia</taxon>
    </lineage>
</organism>
<evidence type="ECO:0000256" key="1">
    <source>
        <dbReference type="ARBA" id="ARBA00005830"/>
    </source>
</evidence>
<accession>A0A7R9KYC8</accession>
<sequence length="95" mass="11115">MCTNPKSNEFKYSINGNSRLTSEQQKQYEDQGFIIIKNLIPKHDIEKYSKRFHDIASRRVPTPPGLVVQKQVKVAKECRLKDFEQPYIFGFPIGR</sequence>
<keyword evidence="3" id="KW-1185">Reference proteome</keyword>
<dbReference type="GO" id="GO:0001561">
    <property type="term" value="P:fatty acid alpha-oxidation"/>
    <property type="evidence" value="ECO:0007669"/>
    <property type="project" value="InterPro"/>
</dbReference>
<dbReference type="Proteomes" id="UP000759131">
    <property type="component" value="Unassembled WGS sequence"/>
</dbReference>